<accession>A0A1S4G3S4</accession>
<dbReference type="GO" id="GO:0004984">
    <property type="term" value="F:olfactory receptor activity"/>
    <property type="evidence" value="ECO:0007669"/>
    <property type="project" value="InterPro"/>
</dbReference>
<dbReference type="OrthoDB" id="7731527at2759"/>
<dbReference type="SMR" id="A0A1S4G3S4"/>
<dbReference type="GO" id="GO:0005886">
    <property type="term" value="C:plasma membrane"/>
    <property type="evidence" value="ECO:0007669"/>
    <property type="project" value="UniProtKB-SubCell"/>
</dbReference>
<comment type="subcellular location">
    <subcellularLocation>
        <location evidence="1 10">Cell membrane</location>
        <topology evidence="1 10">Multi-pass membrane protein</topology>
    </subcellularLocation>
</comment>
<dbReference type="InParanoid" id="A0A1S4G3S4"/>
<feature type="transmembrane region" description="Helical" evidence="10">
    <location>
        <begin position="34"/>
        <end position="54"/>
    </location>
</feature>
<reference evidence="11" key="2">
    <citation type="submission" date="2020-05" db="UniProtKB">
        <authorList>
            <consortium name="EnsemblMetazoa"/>
        </authorList>
    </citation>
    <scope>IDENTIFICATION</scope>
    <source>
        <strain evidence="11">LVP_AGWG</strain>
    </source>
</reference>
<dbReference type="GO" id="GO:0007165">
    <property type="term" value="P:signal transduction"/>
    <property type="evidence" value="ECO:0007669"/>
    <property type="project" value="UniProtKB-KW"/>
</dbReference>
<keyword evidence="9 10" id="KW-0807">Transducer</keyword>
<keyword evidence="8 10" id="KW-0675">Receptor</keyword>
<dbReference type="InterPro" id="IPR004117">
    <property type="entry name" value="7tm6_olfct_rcpt"/>
</dbReference>
<dbReference type="EnsemblMetazoa" id="AAEL015286-RA">
    <property type="protein sequence ID" value="AAEL015286-PA"/>
    <property type="gene ID" value="AAEL015286"/>
</dbReference>
<evidence type="ECO:0000256" key="6">
    <source>
        <dbReference type="ARBA" id="ARBA00022989"/>
    </source>
</evidence>
<feature type="transmembrane region" description="Helical" evidence="10">
    <location>
        <begin position="128"/>
        <end position="147"/>
    </location>
</feature>
<feature type="transmembrane region" description="Helical" evidence="10">
    <location>
        <begin position="183"/>
        <end position="201"/>
    </location>
</feature>
<keyword evidence="6 10" id="KW-1133">Transmembrane helix</keyword>
<dbReference type="VEuPathDB" id="VectorBase:AAEL015286"/>
<dbReference type="PANTHER" id="PTHR21137:SF35">
    <property type="entry name" value="ODORANT RECEPTOR 19A-RELATED"/>
    <property type="match status" value="1"/>
</dbReference>
<evidence type="ECO:0000256" key="2">
    <source>
        <dbReference type="ARBA" id="ARBA00022475"/>
    </source>
</evidence>
<sequence>MNTNSQPPFRLMSASLKLCKWLGLWHDANLDKPCWQTVFLILCLLFWYILPGYMYIVRGEKMLQDLLKPILEVFSMSVIVLRCLIHMINRQSVQECFADLQNAISKFKNSPYEDVQKILRHLLKSADYIVKFYVSIVFVQAGLYGFLSAALTTFKYCTSNEIIQLPSAVMDADYVLFGHTVNYWIWLPVTIVSLIIEYLMLGSISAQECLFWNLLHHISSLFKIVHLEIARLDQYKDPKQFKERLAFIVSIHEVCFRSARCMEKVLSPLLALWYCACIAQTCYLLFFISMVNDVVVVASMIFVLQYVVFLIFSFSMLGAELMEESARVSVAIYKTQWYNRMAAERRLLLFMKMRADRPVGITAVKFFYVNRSTFAEAMKSAFSFFTIMQQFYGDK</sequence>
<evidence type="ECO:0000256" key="1">
    <source>
        <dbReference type="ARBA" id="ARBA00004651"/>
    </source>
</evidence>
<comment type="caution">
    <text evidence="10">Lacks conserved residue(s) required for the propagation of feature annotation.</text>
</comment>
<dbReference type="AlphaFoldDB" id="A0A1S4G3S4"/>
<feature type="transmembrane region" description="Helical" evidence="10">
    <location>
        <begin position="265"/>
        <end position="288"/>
    </location>
</feature>
<evidence type="ECO:0000256" key="8">
    <source>
        <dbReference type="ARBA" id="ARBA00023170"/>
    </source>
</evidence>
<name>A0A1S4G3S4_AEDAE</name>
<protein>
    <recommendedName>
        <fullName evidence="10">Odorant receptor</fullName>
    </recommendedName>
</protein>
<gene>
    <name evidence="11" type="primary">5566960</name>
</gene>
<keyword evidence="4 10" id="KW-0812">Transmembrane</keyword>
<evidence type="ECO:0000313" key="12">
    <source>
        <dbReference type="Proteomes" id="UP000008820"/>
    </source>
</evidence>
<keyword evidence="7 10" id="KW-0472">Membrane</keyword>
<evidence type="ECO:0000256" key="3">
    <source>
        <dbReference type="ARBA" id="ARBA00022606"/>
    </source>
</evidence>
<reference evidence="11 12" key="1">
    <citation type="submission" date="2017-06" db="EMBL/GenBank/DDBJ databases">
        <title>Aedes aegypti genome working group (AGWG) sequencing and assembly.</title>
        <authorList>
            <consortium name="Aedes aegypti Genome Working Group (AGWG)"/>
            <person name="Matthews B.J."/>
        </authorList>
    </citation>
    <scope>NUCLEOTIDE SEQUENCE [LARGE SCALE GENOMIC DNA]</scope>
    <source>
        <strain evidence="11 12">LVP_AGWG</strain>
    </source>
</reference>
<comment type="similarity">
    <text evidence="10">Belongs to the insect chemoreceptor superfamily. Heteromeric odorant receptor channel (TC 1.A.69) family.</text>
</comment>
<organism evidence="11 12">
    <name type="scientific">Aedes aegypti</name>
    <name type="common">Yellowfever mosquito</name>
    <name type="synonym">Culex aegypti</name>
    <dbReference type="NCBI Taxonomy" id="7159"/>
    <lineage>
        <taxon>Eukaryota</taxon>
        <taxon>Metazoa</taxon>
        <taxon>Ecdysozoa</taxon>
        <taxon>Arthropoda</taxon>
        <taxon>Hexapoda</taxon>
        <taxon>Insecta</taxon>
        <taxon>Pterygota</taxon>
        <taxon>Neoptera</taxon>
        <taxon>Endopterygota</taxon>
        <taxon>Diptera</taxon>
        <taxon>Nematocera</taxon>
        <taxon>Culicoidea</taxon>
        <taxon>Culicidae</taxon>
        <taxon>Culicinae</taxon>
        <taxon>Aedini</taxon>
        <taxon>Aedes</taxon>
        <taxon>Stegomyia</taxon>
    </lineage>
</organism>
<dbReference type="GO" id="GO:0005549">
    <property type="term" value="F:odorant binding"/>
    <property type="evidence" value="ECO:0007669"/>
    <property type="project" value="InterPro"/>
</dbReference>
<feature type="transmembrane region" description="Helical" evidence="10">
    <location>
        <begin position="294"/>
        <end position="317"/>
    </location>
</feature>
<keyword evidence="2" id="KW-1003">Cell membrane</keyword>
<dbReference type="Proteomes" id="UP000008820">
    <property type="component" value="Chromosome 1"/>
</dbReference>
<evidence type="ECO:0000256" key="10">
    <source>
        <dbReference type="RuleBase" id="RU351113"/>
    </source>
</evidence>
<evidence type="ECO:0000256" key="7">
    <source>
        <dbReference type="ARBA" id="ARBA00023136"/>
    </source>
</evidence>
<evidence type="ECO:0000256" key="4">
    <source>
        <dbReference type="ARBA" id="ARBA00022692"/>
    </source>
</evidence>
<keyword evidence="3 10" id="KW-0716">Sensory transduction</keyword>
<proteinExistence type="inferred from homology"/>
<evidence type="ECO:0000313" key="11">
    <source>
        <dbReference type="EnsemblMetazoa" id="AAEL015286-PA"/>
    </source>
</evidence>
<keyword evidence="5 10" id="KW-0552">Olfaction</keyword>
<evidence type="ECO:0000256" key="9">
    <source>
        <dbReference type="ARBA" id="ARBA00023224"/>
    </source>
</evidence>
<dbReference type="PANTHER" id="PTHR21137">
    <property type="entry name" value="ODORANT RECEPTOR"/>
    <property type="match status" value="1"/>
</dbReference>
<dbReference type="Pfam" id="PF02949">
    <property type="entry name" value="7tm_6"/>
    <property type="match status" value="1"/>
</dbReference>
<evidence type="ECO:0000256" key="5">
    <source>
        <dbReference type="ARBA" id="ARBA00022725"/>
    </source>
</evidence>
<keyword evidence="12" id="KW-1185">Reference proteome</keyword>